<sequence>MRDKLLETVEVVDRIAPNVLWQLLKVLQHRPVLVDLVLNLRDLVGDLLGVLADLLDIETGLLKKLDIVEQLRPFGCTASRGPGMGRAYEADGKSDTKCSATKQGVEPHLRFLSV</sequence>
<name>A0A916RP10_9HYPH</name>
<dbReference type="Proteomes" id="UP000596977">
    <property type="component" value="Unassembled WGS sequence"/>
</dbReference>
<evidence type="ECO:0000313" key="1">
    <source>
        <dbReference type="EMBL" id="GGA64463.1"/>
    </source>
</evidence>
<dbReference type="EMBL" id="BMKB01000012">
    <property type="protein sequence ID" value="GGA64463.1"/>
    <property type="molecule type" value="Genomic_DNA"/>
</dbReference>
<accession>A0A916RP10</accession>
<reference evidence="1 2" key="1">
    <citation type="journal article" date="2014" name="Int. J. Syst. Evol. Microbiol.">
        <title>Complete genome sequence of Corynebacterium casei LMG S-19264T (=DSM 44701T), isolated from a smear-ripened cheese.</title>
        <authorList>
            <consortium name="US DOE Joint Genome Institute (JGI-PGF)"/>
            <person name="Walter F."/>
            <person name="Albersmeier A."/>
            <person name="Kalinowski J."/>
            <person name="Ruckert C."/>
        </authorList>
    </citation>
    <scope>NUCLEOTIDE SEQUENCE [LARGE SCALE GENOMIC DNA]</scope>
    <source>
        <strain evidence="1 2">CGMCC 1.15896</strain>
    </source>
</reference>
<protein>
    <submittedName>
        <fullName evidence="1">Uncharacterized protein</fullName>
    </submittedName>
</protein>
<organism evidence="1 2">
    <name type="scientific">Pelagibacterium lentulum</name>
    <dbReference type="NCBI Taxonomy" id="2029865"/>
    <lineage>
        <taxon>Bacteria</taxon>
        <taxon>Pseudomonadati</taxon>
        <taxon>Pseudomonadota</taxon>
        <taxon>Alphaproteobacteria</taxon>
        <taxon>Hyphomicrobiales</taxon>
        <taxon>Devosiaceae</taxon>
        <taxon>Pelagibacterium</taxon>
    </lineage>
</organism>
<keyword evidence="2" id="KW-1185">Reference proteome</keyword>
<evidence type="ECO:0000313" key="2">
    <source>
        <dbReference type="Proteomes" id="UP000596977"/>
    </source>
</evidence>
<comment type="caution">
    <text evidence="1">The sequence shown here is derived from an EMBL/GenBank/DDBJ whole genome shotgun (WGS) entry which is preliminary data.</text>
</comment>
<proteinExistence type="predicted"/>
<dbReference type="AlphaFoldDB" id="A0A916RP10"/>
<gene>
    <name evidence="1" type="ORF">GCM10011499_38660</name>
</gene>